<proteinExistence type="predicted"/>
<dbReference type="Pfam" id="PF10157">
    <property type="entry name" value="BORCS6"/>
    <property type="match status" value="1"/>
</dbReference>
<dbReference type="PANTHER" id="PTHR13440">
    <property type="entry name" value="BLOC-1 RELATED COMPLEX SUBUNIT 6"/>
    <property type="match status" value="1"/>
</dbReference>
<sequence length="348" mass="38906">VLKWLGGKQELLKEATLQPITSVENLYTQESTVFNPLRAKRPGAGGGATEETKKYLAELIQSSAKECDFCTYKVNTAKDPFERTELSMELGVKEKEYTTKIGSADESNVALEASDVKLVKDKVSAGTAVDAYEEITKSEVTSLDDWEDVHRSCLSEIPPIDPEILNDLEIRASDVAGNLDHMLKALANSLKAMSQVSTDCLSAYDTCVDHVSEAVDVNIKSMYTLIARCEELNASLKPVQHLAEQVKEIKRTLDVFEAVCKPQRKTDLKDVPITALEFHPITAEHNRIKVTCTQLTPSHEEDQQYAIKTSQPTSENKLDQEKCSCCQVEIASDSEFERYFNKQRFYAH</sequence>
<dbReference type="Proteomes" id="UP000275408">
    <property type="component" value="Unassembled WGS sequence"/>
</dbReference>
<gene>
    <name evidence="2" type="ORF">pdam_00011514</name>
</gene>
<dbReference type="AlphaFoldDB" id="A0A3M6UM57"/>
<accession>A0A3M6UM57</accession>
<reference evidence="2 3" key="1">
    <citation type="journal article" date="2018" name="Sci. Rep.">
        <title>Comparative analysis of the Pocillopora damicornis genome highlights role of immune system in coral evolution.</title>
        <authorList>
            <person name="Cunning R."/>
            <person name="Bay R.A."/>
            <person name="Gillette P."/>
            <person name="Baker A.C."/>
            <person name="Traylor-Knowles N."/>
        </authorList>
    </citation>
    <scope>NUCLEOTIDE SEQUENCE [LARGE SCALE GENOMIC DNA]</scope>
    <source>
        <strain evidence="2">RSMAS</strain>
        <tissue evidence="2">Whole animal</tissue>
    </source>
</reference>
<name>A0A3M6UM57_POCDA</name>
<organism evidence="2 3">
    <name type="scientific">Pocillopora damicornis</name>
    <name type="common">Cauliflower coral</name>
    <name type="synonym">Millepora damicornis</name>
    <dbReference type="NCBI Taxonomy" id="46731"/>
    <lineage>
        <taxon>Eukaryota</taxon>
        <taxon>Metazoa</taxon>
        <taxon>Cnidaria</taxon>
        <taxon>Anthozoa</taxon>
        <taxon>Hexacorallia</taxon>
        <taxon>Scleractinia</taxon>
        <taxon>Astrocoeniina</taxon>
        <taxon>Pocilloporidae</taxon>
        <taxon>Pocillopora</taxon>
    </lineage>
</organism>
<dbReference type="PANTHER" id="PTHR13440:SF7">
    <property type="entry name" value="BLOC-1 RELATED COMPLEX SUBUNIT 6"/>
    <property type="match status" value="1"/>
</dbReference>
<dbReference type="GO" id="GO:0032418">
    <property type="term" value="P:lysosome localization"/>
    <property type="evidence" value="ECO:0007669"/>
    <property type="project" value="TreeGrafter"/>
</dbReference>
<evidence type="ECO:0000313" key="2">
    <source>
        <dbReference type="EMBL" id="RMX54722.1"/>
    </source>
</evidence>
<dbReference type="OrthoDB" id="21270at2759"/>
<dbReference type="EMBL" id="RCHS01001212">
    <property type="protein sequence ID" value="RMX54722.1"/>
    <property type="molecule type" value="Genomic_DNA"/>
</dbReference>
<dbReference type="GO" id="GO:0099078">
    <property type="term" value="C:BORC complex"/>
    <property type="evidence" value="ECO:0007669"/>
    <property type="project" value="TreeGrafter"/>
</dbReference>
<dbReference type="InterPro" id="IPR019314">
    <property type="entry name" value="BORCS6"/>
</dbReference>
<feature type="non-terminal residue" evidence="2">
    <location>
        <position position="1"/>
    </location>
</feature>
<feature type="domain" description="BLOC-1-related complex subunit 6 C-terminal helix" evidence="1">
    <location>
        <begin position="158"/>
        <end position="257"/>
    </location>
</feature>
<dbReference type="STRING" id="46731.A0A3M6UM57"/>
<protein>
    <recommendedName>
        <fullName evidence="1">BLOC-1-related complex subunit 6 C-terminal helix domain-containing protein</fullName>
    </recommendedName>
</protein>
<evidence type="ECO:0000259" key="1">
    <source>
        <dbReference type="Pfam" id="PF10157"/>
    </source>
</evidence>
<evidence type="ECO:0000313" key="3">
    <source>
        <dbReference type="Proteomes" id="UP000275408"/>
    </source>
</evidence>
<comment type="caution">
    <text evidence="2">The sequence shown here is derived from an EMBL/GenBank/DDBJ whole genome shotgun (WGS) entry which is preliminary data.</text>
</comment>
<keyword evidence="3" id="KW-1185">Reference proteome</keyword>
<dbReference type="InterPro" id="IPR046465">
    <property type="entry name" value="BORCS6_C"/>
</dbReference>